<gene>
    <name evidence="1" type="ORF">E2C01_049794</name>
</gene>
<comment type="caution">
    <text evidence="1">The sequence shown here is derived from an EMBL/GenBank/DDBJ whole genome shotgun (WGS) entry which is preliminary data.</text>
</comment>
<accession>A0A5B7GFA2</accession>
<protein>
    <submittedName>
        <fullName evidence="1">Uncharacterized protein</fullName>
    </submittedName>
</protein>
<keyword evidence="2" id="KW-1185">Reference proteome</keyword>
<evidence type="ECO:0000313" key="2">
    <source>
        <dbReference type="Proteomes" id="UP000324222"/>
    </source>
</evidence>
<name>A0A5B7GFA2_PORTR</name>
<dbReference type="AlphaFoldDB" id="A0A5B7GFA2"/>
<evidence type="ECO:0000313" key="1">
    <source>
        <dbReference type="EMBL" id="MPC55848.1"/>
    </source>
</evidence>
<proteinExistence type="predicted"/>
<reference evidence="1 2" key="1">
    <citation type="submission" date="2019-05" db="EMBL/GenBank/DDBJ databases">
        <title>Another draft genome of Portunus trituberculatus and its Hox gene families provides insights of decapod evolution.</title>
        <authorList>
            <person name="Jeong J.-H."/>
            <person name="Song I."/>
            <person name="Kim S."/>
            <person name="Choi T."/>
            <person name="Kim D."/>
            <person name="Ryu S."/>
            <person name="Kim W."/>
        </authorList>
    </citation>
    <scope>NUCLEOTIDE SEQUENCE [LARGE SCALE GENOMIC DNA]</scope>
    <source>
        <tissue evidence="1">Muscle</tissue>
    </source>
</reference>
<organism evidence="1 2">
    <name type="scientific">Portunus trituberculatus</name>
    <name type="common">Swimming crab</name>
    <name type="synonym">Neptunus trituberculatus</name>
    <dbReference type="NCBI Taxonomy" id="210409"/>
    <lineage>
        <taxon>Eukaryota</taxon>
        <taxon>Metazoa</taxon>
        <taxon>Ecdysozoa</taxon>
        <taxon>Arthropoda</taxon>
        <taxon>Crustacea</taxon>
        <taxon>Multicrustacea</taxon>
        <taxon>Malacostraca</taxon>
        <taxon>Eumalacostraca</taxon>
        <taxon>Eucarida</taxon>
        <taxon>Decapoda</taxon>
        <taxon>Pleocyemata</taxon>
        <taxon>Brachyura</taxon>
        <taxon>Eubrachyura</taxon>
        <taxon>Portunoidea</taxon>
        <taxon>Portunidae</taxon>
        <taxon>Portuninae</taxon>
        <taxon>Portunus</taxon>
    </lineage>
</organism>
<dbReference type="EMBL" id="VSRR010013490">
    <property type="protein sequence ID" value="MPC55848.1"/>
    <property type="molecule type" value="Genomic_DNA"/>
</dbReference>
<sequence>MGYSQRVRHHLCLFFFHLRVEQLFPIPPGDSRGWIAASYSAVEGEVVALHVGGVGECRVCPEVHATPVDAPVADSDSLDDENIPGAIEELLNLDTVSWERVDL</sequence>
<dbReference type="Proteomes" id="UP000324222">
    <property type="component" value="Unassembled WGS sequence"/>
</dbReference>